<dbReference type="Pfam" id="PF03061">
    <property type="entry name" value="4HBT"/>
    <property type="match status" value="1"/>
</dbReference>
<evidence type="ECO:0000259" key="1">
    <source>
        <dbReference type="Pfam" id="PF03061"/>
    </source>
</evidence>
<dbReference type="InterPro" id="IPR052061">
    <property type="entry name" value="PTE-AB_protein"/>
</dbReference>
<dbReference type="CDD" id="cd03443">
    <property type="entry name" value="PaaI_thioesterase"/>
    <property type="match status" value="1"/>
</dbReference>
<evidence type="ECO:0000313" key="2">
    <source>
        <dbReference type="EMBL" id="KAF2396260.1"/>
    </source>
</evidence>
<dbReference type="Gene3D" id="3.10.129.10">
    <property type="entry name" value="Hotdog Thioesterase"/>
    <property type="match status" value="1"/>
</dbReference>
<dbReference type="Proteomes" id="UP000799640">
    <property type="component" value="Unassembled WGS sequence"/>
</dbReference>
<name>A0A6G1HJS4_9PEZI</name>
<proteinExistence type="predicted"/>
<dbReference type="InterPro" id="IPR029069">
    <property type="entry name" value="HotDog_dom_sf"/>
</dbReference>
<keyword evidence="2" id="KW-0413">Isomerase</keyword>
<feature type="domain" description="Thioesterase" evidence="1">
    <location>
        <begin position="99"/>
        <end position="177"/>
    </location>
</feature>
<dbReference type="OrthoDB" id="506431at2759"/>
<dbReference type="PANTHER" id="PTHR47260">
    <property type="entry name" value="UPF0644 PROTEIN PB2B4.06"/>
    <property type="match status" value="1"/>
</dbReference>
<accession>A0A6G1HJS4</accession>
<dbReference type="InterPro" id="IPR006683">
    <property type="entry name" value="Thioestr_dom"/>
</dbReference>
<dbReference type="GO" id="GO:0016853">
    <property type="term" value="F:isomerase activity"/>
    <property type="evidence" value="ECO:0007669"/>
    <property type="project" value="UniProtKB-KW"/>
</dbReference>
<evidence type="ECO:0000313" key="3">
    <source>
        <dbReference type="Proteomes" id="UP000799640"/>
    </source>
</evidence>
<dbReference type="EMBL" id="ML996708">
    <property type="protein sequence ID" value="KAF2396260.1"/>
    <property type="molecule type" value="Genomic_DNA"/>
</dbReference>
<protein>
    <submittedName>
        <fullName evidence="2">Thioesterase/thiol ester dehydrase-isomerase</fullName>
    </submittedName>
</protein>
<dbReference type="PANTHER" id="PTHR47260:SF3">
    <property type="entry name" value="THIOESTERASE FAMILY PROTEIN (AFU_ORTHOLOGUE AFUA_7G03960)"/>
    <property type="match status" value="1"/>
</dbReference>
<dbReference type="SUPFAM" id="SSF54637">
    <property type="entry name" value="Thioesterase/thiol ester dehydrase-isomerase"/>
    <property type="match status" value="1"/>
</dbReference>
<keyword evidence="3" id="KW-1185">Reference proteome</keyword>
<gene>
    <name evidence="2" type="ORF">EJ06DRAFT_483949</name>
</gene>
<reference evidence="2" key="1">
    <citation type="journal article" date="2020" name="Stud. Mycol.">
        <title>101 Dothideomycetes genomes: a test case for predicting lifestyles and emergence of pathogens.</title>
        <authorList>
            <person name="Haridas S."/>
            <person name="Albert R."/>
            <person name="Binder M."/>
            <person name="Bloem J."/>
            <person name="Labutti K."/>
            <person name="Salamov A."/>
            <person name="Andreopoulos B."/>
            <person name="Baker S."/>
            <person name="Barry K."/>
            <person name="Bills G."/>
            <person name="Bluhm B."/>
            <person name="Cannon C."/>
            <person name="Castanera R."/>
            <person name="Culley D."/>
            <person name="Daum C."/>
            <person name="Ezra D."/>
            <person name="Gonzalez J."/>
            <person name="Henrissat B."/>
            <person name="Kuo A."/>
            <person name="Liang C."/>
            <person name="Lipzen A."/>
            <person name="Lutzoni F."/>
            <person name="Magnuson J."/>
            <person name="Mondo S."/>
            <person name="Nolan M."/>
            <person name="Ohm R."/>
            <person name="Pangilinan J."/>
            <person name="Park H.-J."/>
            <person name="Ramirez L."/>
            <person name="Alfaro M."/>
            <person name="Sun H."/>
            <person name="Tritt A."/>
            <person name="Yoshinaga Y."/>
            <person name="Zwiers L.-H."/>
            <person name="Turgeon B."/>
            <person name="Goodwin S."/>
            <person name="Spatafora J."/>
            <person name="Crous P."/>
            <person name="Grigoriev I."/>
        </authorList>
    </citation>
    <scope>NUCLEOTIDE SEQUENCE</scope>
    <source>
        <strain evidence="2">CBS 262.69</strain>
    </source>
</reference>
<organism evidence="2 3">
    <name type="scientific">Trichodelitschia bisporula</name>
    <dbReference type="NCBI Taxonomy" id="703511"/>
    <lineage>
        <taxon>Eukaryota</taxon>
        <taxon>Fungi</taxon>
        <taxon>Dikarya</taxon>
        <taxon>Ascomycota</taxon>
        <taxon>Pezizomycotina</taxon>
        <taxon>Dothideomycetes</taxon>
        <taxon>Dothideomycetes incertae sedis</taxon>
        <taxon>Phaeotrichales</taxon>
        <taxon>Phaeotrichaceae</taxon>
        <taxon>Trichodelitschia</taxon>
    </lineage>
</organism>
<sequence length="193" mass="20752">MRNNDAEAHAYFAGIPWCAAALHEPGYVPCATSSRVPKASTEDSFYAETLATPRTLRRCASVHSAPLPQAEVEALGGGLAIREARTLVELGDGVCGFPGIAHGGLVATLLDEEMGILLTVNADRAEEMSYMTAYLNVRYMGPVRVPGIVCARARVVRCEGRKMFVEGEVVDRDGVKLATAECLFVRARGDPRL</sequence>
<dbReference type="AlphaFoldDB" id="A0A6G1HJS4"/>